<dbReference type="InterPro" id="IPR015946">
    <property type="entry name" value="KH_dom-like_a/b"/>
</dbReference>
<sequence length="108" mass="12557">VSEVLLRNELPLSPSFQFPLSVVKVEMSSDLRIAYIFVTTHENLEKDDTISRLESCRKFISKEVNKLIDLKFSPKLIFKYDLALEKHDAISKLLKTEKVQMDLKKSEK</sequence>
<dbReference type="PANTHER" id="PTHR33515">
    <property type="entry name" value="RIBOSOME-BINDING FACTOR A, CHLOROPLASTIC-RELATED"/>
    <property type="match status" value="1"/>
</dbReference>
<accession>A0A382BNF3</accession>
<feature type="non-terminal residue" evidence="1">
    <location>
        <position position="1"/>
    </location>
</feature>
<dbReference type="InterPro" id="IPR023799">
    <property type="entry name" value="RbfA_dom_sf"/>
</dbReference>
<gene>
    <name evidence="1" type="ORF">METZ01_LOCUS167497</name>
</gene>
<dbReference type="PANTHER" id="PTHR33515:SF1">
    <property type="entry name" value="RIBOSOME-BINDING FACTOR A, CHLOROPLASTIC-RELATED"/>
    <property type="match status" value="1"/>
</dbReference>
<name>A0A382BNF3_9ZZZZ</name>
<dbReference type="InterPro" id="IPR020053">
    <property type="entry name" value="Ribosome-bd_factorA_CS"/>
</dbReference>
<dbReference type="NCBIfam" id="TIGR00082">
    <property type="entry name" value="rbfA"/>
    <property type="match status" value="1"/>
</dbReference>
<dbReference type="PROSITE" id="PS01319">
    <property type="entry name" value="RBFA"/>
    <property type="match status" value="1"/>
</dbReference>
<reference evidence="1" key="1">
    <citation type="submission" date="2018-05" db="EMBL/GenBank/DDBJ databases">
        <authorList>
            <person name="Lanie J.A."/>
            <person name="Ng W.-L."/>
            <person name="Kazmierczak K.M."/>
            <person name="Andrzejewski T.M."/>
            <person name="Davidsen T.M."/>
            <person name="Wayne K.J."/>
            <person name="Tettelin H."/>
            <person name="Glass J.I."/>
            <person name="Rusch D."/>
            <person name="Podicherti R."/>
            <person name="Tsui H.-C.T."/>
            <person name="Winkler M.E."/>
        </authorList>
    </citation>
    <scope>NUCLEOTIDE SEQUENCE</scope>
</reference>
<dbReference type="SUPFAM" id="SSF89919">
    <property type="entry name" value="Ribosome-binding factor A, RbfA"/>
    <property type="match status" value="1"/>
</dbReference>
<dbReference type="EMBL" id="UINC01030366">
    <property type="protein sequence ID" value="SVB14643.1"/>
    <property type="molecule type" value="Genomic_DNA"/>
</dbReference>
<proteinExistence type="predicted"/>
<dbReference type="GO" id="GO:0006364">
    <property type="term" value="P:rRNA processing"/>
    <property type="evidence" value="ECO:0007669"/>
    <property type="project" value="InterPro"/>
</dbReference>
<evidence type="ECO:0000313" key="1">
    <source>
        <dbReference type="EMBL" id="SVB14643.1"/>
    </source>
</evidence>
<dbReference type="GO" id="GO:0043024">
    <property type="term" value="F:ribosomal small subunit binding"/>
    <property type="evidence" value="ECO:0007669"/>
    <property type="project" value="TreeGrafter"/>
</dbReference>
<dbReference type="GO" id="GO:0005829">
    <property type="term" value="C:cytosol"/>
    <property type="evidence" value="ECO:0007669"/>
    <property type="project" value="TreeGrafter"/>
</dbReference>
<evidence type="ECO:0008006" key="2">
    <source>
        <dbReference type="Google" id="ProtNLM"/>
    </source>
</evidence>
<dbReference type="InterPro" id="IPR000238">
    <property type="entry name" value="RbfA"/>
</dbReference>
<dbReference type="Gene3D" id="3.30.300.20">
    <property type="match status" value="1"/>
</dbReference>
<dbReference type="AlphaFoldDB" id="A0A382BNF3"/>
<organism evidence="1">
    <name type="scientific">marine metagenome</name>
    <dbReference type="NCBI Taxonomy" id="408172"/>
    <lineage>
        <taxon>unclassified sequences</taxon>
        <taxon>metagenomes</taxon>
        <taxon>ecological metagenomes</taxon>
    </lineage>
</organism>
<dbReference type="Pfam" id="PF02033">
    <property type="entry name" value="RBFA"/>
    <property type="match status" value="1"/>
</dbReference>
<protein>
    <recommendedName>
        <fullName evidence="2">Ribosome-binding factor A</fullName>
    </recommendedName>
</protein>